<accession>A0A6A3D450</accession>
<name>A0A6A3D450_HIBSY</name>
<dbReference type="AlphaFoldDB" id="A0A6A3D450"/>
<dbReference type="SUPFAM" id="SSF118290">
    <property type="entry name" value="WRKY DNA-binding domain"/>
    <property type="match status" value="1"/>
</dbReference>
<evidence type="ECO:0000256" key="4">
    <source>
        <dbReference type="ARBA" id="ARBA00023163"/>
    </source>
</evidence>
<evidence type="ECO:0000256" key="3">
    <source>
        <dbReference type="ARBA" id="ARBA00023125"/>
    </source>
</evidence>
<keyword evidence="9" id="KW-1185">Reference proteome</keyword>
<evidence type="ECO:0000313" key="8">
    <source>
        <dbReference type="EMBL" id="KAE8734191.1"/>
    </source>
</evidence>
<reference evidence="8" key="1">
    <citation type="submission" date="2019-09" db="EMBL/GenBank/DDBJ databases">
        <title>Draft genome information of white flower Hibiscus syriacus.</title>
        <authorList>
            <person name="Kim Y.-M."/>
        </authorList>
    </citation>
    <scope>NUCLEOTIDE SEQUENCE [LARGE SCALE GENOMIC DNA]</scope>
    <source>
        <strain evidence="8">YM2019G1</strain>
    </source>
</reference>
<gene>
    <name evidence="8" type="ORF">F3Y22_tig00000778pilonHSYRG00317</name>
</gene>
<dbReference type="GO" id="GO:0043565">
    <property type="term" value="F:sequence-specific DNA binding"/>
    <property type="evidence" value="ECO:0007669"/>
    <property type="project" value="InterPro"/>
</dbReference>
<feature type="region of interest" description="Disordered" evidence="6">
    <location>
        <begin position="115"/>
        <end position="188"/>
    </location>
</feature>
<dbReference type="GO" id="GO:0005634">
    <property type="term" value="C:nucleus"/>
    <property type="evidence" value="ECO:0007669"/>
    <property type="project" value="UniProtKB-SubCell"/>
</dbReference>
<feature type="compositionally biased region" description="Low complexity" evidence="6">
    <location>
        <begin position="121"/>
        <end position="132"/>
    </location>
</feature>
<dbReference type="PROSITE" id="PS50811">
    <property type="entry name" value="WRKY"/>
    <property type="match status" value="1"/>
</dbReference>
<feature type="domain" description="WRKY" evidence="7">
    <location>
        <begin position="195"/>
        <end position="260"/>
    </location>
</feature>
<dbReference type="EMBL" id="VEPZ02000074">
    <property type="protein sequence ID" value="KAE8734191.1"/>
    <property type="molecule type" value="Genomic_DNA"/>
</dbReference>
<protein>
    <submittedName>
        <fullName evidence="8">WRKY transcription factor 48</fullName>
    </submittedName>
</protein>
<evidence type="ECO:0000256" key="2">
    <source>
        <dbReference type="ARBA" id="ARBA00023015"/>
    </source>
</evidence>
<comment type="subcellular location">
    <subcellularLocation>
        <location evidence="1">Nucleus</location>
    </subcellularLocation>
</comment>
<feature type="compositionally biased region" description="Polar residues" evidence="6">
    <location>
        <begin position="133"/>
        <end position="156"/>
    </location>
</feature>
<evidence type="ECO:0000259" key="7">
    <source>
        <dbReference type="PROSITE" id="PS50811"/>
    </source>
</evidence>
<feature type="compositionally biased region" description="Basic and acidic residues" evidence="6">
    <location>
        <begin position="157"/>
        <end position="171"/>
    </location>
</feature>
<proteinExistence type="predicted"/>
<keyword evidence="2" id="KW-0805">Transcription regulation</keyword>
<evidence type="ECO:0000256" key="5">
    <source>
        <dbReference type="ARBA" id="ARBA00023242"/>
    </source>
</evidence>
<keyword evidence="4" id="KW-0804">Transcription</keyword>
<dbReference type="Proteomes" id="UP000436088">
    <property type="component" value="Unassembled WGS sequence"/>
</dbReference>
<dbReference type="PANTHER" id="PTHR31221:SF378">
    <property type="entry name" value="WRKY TRANSCRIPTION FACTOR 23-RELATED"/>
    <property type="match status" value="1"/>
</dbReference>
<dbReference type="Gene3D" id="2.20.25.80">
    <property type="entry name" value="WRKY domain"/>
    <property type="match status" value="1"/>
</dbReference>
<evidence type="ECO:0000313" key="9">
    <source>
        <dbReference type="Proteomes" id="UP000436088"/>
    </source>
</evidence>
<dbReference type="Pfam" id="PF03106">
    <property type="entry name" value="WRKY"/>
    <property type="match status" value="1"/>
</dbReference>
<evidence type="ECO:0000256" key="1">
    <source>
        <dbReference type="ARBA" id="ARBA00004123"/>
    </source>
</evidence>
<dbReference type="InterPro" id="IPR044810">
    <property type="entry name" value="WRKY_plant"/>
</dbReference>
<sequence length="374" mass="41656">MEKKQENPMENMIFPNEIPPPAFGGGGGGGGSIFDMAGTSCEAAGGGDKWGSSLGFMDLLGIHQDFVAPSLFDSFIQSPMLPPPSSAELAAVFNHRRRRHDLVLNELDNNTKHLHQGSLLSPETSAAPESSEVLNNPATPNSSSICSFSNEQPANDKQNKTGDHDDEDKTKKPLKPKKKNQKKQREPIFAFMTKSEIDHLDDGYRWRKYGQKAVKNSSYPRSYYRCTTAGCGVKKRFERSSDDPTTVVTTYEGQHIHPCPIMPRGAIGFAVDSSSFGAPSFVVPQPQYLHHNHHHQQQQQQQQLQPYIYTSSPSLNITTMSSNLIHNPSFNGFFQEKPRFNNPNPSALALRDHGLLQDIVHTPMRREAKEEDDQ</sequence>
<keyword evidence="5" id="KW-0539">Nucleus</keyword>
<dbReference type="SMART" id="SM00774">
    <property type="entry name" value="WRKY"/>
    <property type="match status" value="1"/>
</dbReference>
<dbReference type="InterPro" id="IPR036576">
    <property type="entry name" value="WRKY_dom_sf"/>
</dbReference>
<keyword evidence="3" id="KW-0238">DNA-binding</keyword>
<dbReference type="GO" id="GO:0003700">
    <property type="term" value="F:DNA-binding transcription factor activity"/>
    <property type="evidence" value="ECO:0007669"/>
    <property type="project" value="InterPro"/>
</dbReference>
<dbReference type="InterPro" id="IPR003657">
    <property type="entry name" value="WRKY_dom"/>
</dbReference>
<dbReference type="PANTHER" id="PTHR31221">
    <property type="entry name" value="WRKY TRANSCRIPTION FACTOR PROTEIN 1-RELATED"/>
    <property type="match status" value="1"/>
</dbReference>
<dbReference type="FunFam" id="2.20.25.80:FF:000003">
    <property type="entry name" value="WRKY transcription factor 57"/>
    <property type="match status" value="1"/>
</dbReference>
<comment type="caution">
    <text evidence="8">The sequence shown here is derived from an EMBL/GenBank/DDBJ whole genome shotgun (WGS) entry which is preliminary data.</text>
</comment>
<evidence type="ECO:0000256" key="6">
    <source>
        <dbReference type="SAM" id="MobiDB-lite"/>
    </source>
</evidence>
<feature type="compositionally biased region" description="Basic residues" evidence="6">
    <location>
        <begin position="172"/>
        <end position="182"/>
    </location>
</feature>
<organism evidence="8 9">
    <name type="scientific">Hibiscus syriacus</name>
    <name type="common">Rose of Sharon</name>
    <dbReference type="NCBI Taxonomy" id="106335"/>
    <lineage>
        <taxon>Eukaryota</taxon>
        <taxon>Viridiplantae</taxon>
        <taxon>Streptophyta</taxon>
        <taxon>Embryophyta</taxon>
        <taxon>Tracheophyta</taxon>
        <taxon>Spermatophyta</taxon>
        <taxon>Magnoliopsida</taxon>
        <taxon>eudicotyledons</taxon>
        <taxon>Gunneridae</taxon>
        <taxon>Pentapetalae</taxon>
        <taxon>rosids</taxon>
        <taxon>malvids</taxon>
        <taxon>Malvales</taxon>
        <taxon>Malvaceae</taxon>
        <taxon>Malvoideae</taxon>
        <taxon>Hibiscus</taxon>
    </lineage>
</organism>